<dbReference type="PROSITE" id="PS51903">
    <property type="entry name" value="CLP_R"/>
    <property type="match status" value="1"/>
</dbReference>
<evidence type="ECO:0000313" key="4">
    <source>
        <dbReference type="Proteomes" id="UP001151760"/>
    </source>
</evidence>
<dbReference type="InterPro" id="IPR004176">
    <property type="entry name" value="Clp_R_N"/>
</dbReference>
<gene>
    <name evidence="3" type="ORF">Tco_0876276</name>
</gene>
<keyword evidence="4" id="KW-1185">Reference proteome</keyword>
<name>A0ABQ5BRY4_9ASTR</name>
<comment type="caution">
    <text evidence="3">The sequence shown here is derived from an EMBL/GenBank/DDBJ whole genome shotgun (WGS) entry which is preliminary data.</text>
</comment>
<protein>
    <recommendedName>
        <fullName evidence="2">Clp R domain-containing protein</fullName>
    </recommendedName>
</protein>
<accession>A0ABQ5BRY4</accession>
<dbReference type="EMBL" id="BQNB010013568">
    <property type="protein sequence ID" value="GJT17570.1"/>
    <property type="molecule type" value="Genomic_DNA"/>
</dbReference>
<reference evidence="3" key="2">
    <citation type="submission" date="2022-01" db="EMBL/GenBank/DDBJ databases">
        <authorList>
            <person name="Yamashiro T."/>
            <person name="Shiraishi A."/>
            <person name="Satake H."/>
            <person name="Nakayama K."/>
        </authorList>
    </citation>
    <scope>NUCLEOTIDE SEQUENCE</scope>
</reference>
<sequence length="98" mass="10832">MAWKAIVSSPEVAKENKHQIVESGHLLYEVSENRTIQGSSLKLLDQSSKLLSAQIRVGNAQLLSKCTYATPEELASMRSQANAHINCQLIASQILKQR</sequence>
<proteinExistence type="predicted"/>
<evidence type="ECO:0000256" key="1">
    <source>
        <dbReference type="PROSITE-ProRule" id="PRU01251"/>
    </source>
</evidence>
<organism evidence="3 4">
    <name type="scientific">Tanacetum coccineum</name>
    <dbReference type="NCBI Taxonomy" id="301880"/>
    <lineage>
        <taxon>Eukaryota</taxon>
        <taxon>Viridiplantae</taxon>
        <taxon>Streptophyta</taxon>
        <taxon>Embryophyta</taxon>
        <taxon>Tracheophyta</taxon>
        <taxon>Spermatophyta</taxon>
        <taxon>Magnoliopsida</taxon>
        <taxon>eudicotyledons</taxon>
        <taxon>Gunneridae</taxon>
        <taxon>Pentapetalae</taxon>
        <taxon>asterids</taxon>
        <taxon>campanulids</taxon>
        <taxon>Asterales</taxon>
        <taxon>Asteraceae</taxon>
        <taxon>Asteroideae</taxon>
        <taxon>Anthemideae</taxon>
        <taxon>Anthemidinae</taxon>
        <taxon>Tanacetum</taxon>
    </lineage>
</organism>
<feature type="domain" description="Clp R" evidence="2">
    <location>
        <begin position="1"/>
        <end position="98"/>
    </location>
</feature>
<dbReference type="Proteomes" id="UP001151760">
    <property type="component" value="Unassembled WGS sequence"/>
</dbReference>
<feature type="non-terminal residue" evidence="3">
    <location>
        <position position="98"/>
    </location>
</feature>
<reference evidence="3" key="1">
    <citation type="journal article" date="2022" name="Int. J. Mol. Sci.">
        <title>Draft Genome of Tanacetum Coccineum: Genomic Comparison of Closely Related Tanacetum-Family Plants.</title>
        <authorList>
            <person name="Yamashiro T."/>
            <person name="Shiraishi A."/>
            <person name="Nakayama K."/>
            <person name="Satake H."/>
        </authorList>
    </citation>
    <scope>NUCLEOTIDE SEQUENCE</scope>
</reference>
<evidence type="ECO:0000259" key="2">
    <source>
        <dbReference type="PROSITE" id="PS51903"/>
    </source>
</evidence>
<keyword evidence="1" id="KW-0677">Repeat</keyword>
<evidence type="ECO:0000313" key="3">
    <source>
        <dbReference type="EMBL" id="GJT17570.1"/>
    </source>
</evidence>